<organism evidence="3 4">
    <name type="scientific">Reticulibacter mediterranei</name>
    <dbReference type="NCBI Taxonomy" id="2778369"/>
    <lineage>
        <taxon>Bacteria</taxon>
        <taxon>Bacillati</taxon>
        <taxon>Chloroflexota</taxon>
        <taxon>Ktedonobacteria</taxon>
        <taxon>Ktedonobacterales</taxon>
        <taxon>Reticulibacteraceae</taxon>
        <taxon>Reticulibacter</taxon>
    </lineage>
</organism>
<dbReference type="PANTHER" id="PTHR12521:SF0">
    <property type="entry name" value="ADP-RIBOSE GLYCOHYDROLASE OARD1"/>
    <property type="match status" value="1"/>
</dbReference>
<gene>
    <name evidence="3" type="ORF">KSF_047930</name>
</gene>
<accession>A0A8J3ILP6</accession>
<comment type="caution">
    <text evidence="3">The sequence shown here is derived from an EMBL/GenBank/DDBJ whole genome shotgun (WGS) entry which is preliminary data.</text>
</comment>
<feature type="domain" description="Macro" evidence="2">
    <location>
        <begin position="1"/>
        <end position="158"/>
    </location>
</feature>
<dbReference type="InterPro" id="IPR050892">
    <property type="entry name" value="ADP-ribose_metab_enzymes"/>
</dbReference>
<dbReference type="GO" id="GO:0140291">
    <property type="term" value="P:peptidyl-glutamate ADP-deribosylation"/>
    <property type="evidence" value="ECO:0007669"/>
    <property type="project" value="TreeGrafter"/>
</dbReference>
<evidence type="ECO:0000313" key="4">
    <source>
        <dbReference type="Proteomes" id="UP000597444"/>
    </source>
</evidence>
<dbReference type="PROSITE" id="PS51154">
    <property type="entry name" value="MACRO"/>
    <property type="match status" value="1"/>
</dbReference>
<name>A0A8J3ILP6_9CHLR</name>
<proteinExistence type="predicted"/>
<dbReference type="Gene3D" id="3.40.220.10">
    <property type="entry name" value="Leucine Aminopeptidase, subunit E, domain 1"/>
    <property type="match status" value="1"/>
</dbReference>
<dbReference type="SMART" id="SM00506">
    <property type="entry name" value="A1pp"/>
    <property type="match status" value="1"/>
</dbReference>
<dbReference type="AlphaFoldDB" id="A0A8J3ILP6"/>
<dbReference type="InterPro" id="IPR002589">
    <property type="entry name" value="Macro_dom"/>
</dbReference>
<dbReference type="Proteomes" id="UP000597444">
    <property type="component" value="Unassembled WGS sequence"/>
</dbReference>
<sequence length="158" mass="18013">MIGDAIMALQYQKGDIFEAKTQVIVNPVNCRGVMGKGLAQAFKQRYPDMFAVYQEECKTGTLRIGRPTLYRASTPWILNFPTKDNWKANSKLEYLEKGLEYFVAHYEEESITSIAFPKLGTQNGKLSWDKVRPLMEKYLGPLAIDAYIYVAEKDEEVG</sequence>
<dbReference type="Pfam" id="PF01661">
    <property type="entry name" value="Macro"/>
    <property type="match status" value="1"/>
</dbReference>
<reference evidence="3" key="1">
    <citation type="submission" date="2020-10" db="EMBL/GenBank/DDBJ databases">
        <title>Taxonomic study of unclassified bacteria belonging to the class Ktedonobacteria.</title>
        <authorList>
            <person name="Yabe S."/>
            <person name="Wang C.M."/>
            <person name="Zheng Y."/>
            <person name="Sakai Y."/>
            <person name="Cavaletti L."/>
            <person name="Monciardini P."/>
            <person name="Donadio S."/>
        </authorList>
    </citation>
    <scope>NUCLEOTIDE SEQUENCE</scope>
    <source>
        <strain evidence="3">ID150040</strain>
    </source>
</reference>
<evidence type="ECO:0000259" key="2">
    <source>
        <dbReference type="PROSITE" id="PS51154"/>
    </source>
</evidence>
<comment type="catalytic activity">
    <reaction evidence="1">
        <text>an N-(ADP-alpha-D-ribosyl)-thymidine in DNA + H2O = a thymidine in DNA + ADP-D-ribose</text>
        <dbReference type="Rhea" id="RHEA:71655"/>
        <dbReference type="Rhea" id="RHEA-COMP:13556"/>
        <dbReference type="Rhea" id="RHEA-COMP:18051"/>
        <dbReference type="ChEBI" id="CHEBI:15377"/>
        <dbReference type="ChEBI" id="CHEBI:57967"/>
        <dbReference type="ChEBI" id="CHEBI:137386"/>
        <dbReference type="ChEBI" id="CHEBI:191199"/>
    </reaction>
    <physiologicalReaction direction="left-to-right" evidence="1">
        <dbReference type="Rhea" id="RHEA:71656"/>
    </physiologicalReaction>
</comment>
<protein>
    <recommendedName>
        <fullName evidence="2">Macro domain-containing protein</fullName>
    </recommendedName>
</protein>
<evidence type="ECO:0000256" key="1">
    <source>
        <dbReference type="ARBA" id="ARBA00035885"/>
    </source>
</evidence>
<dbReference type="CDD" id="cd02901">
    <property type="entry name" value="Macro_Poa1p-like"/>
    <property type="match status" value="1"/>
</dbReference>
<dbReference type="EMBL" id="BNJK01000001">
    <property type="protein sequence ID" value="GHO94745.1"/>
    <property type="molecule type" value="Genomic_DNA"/>
</dbReference>
<evidence type="ECO:0000313" key="3">
    <source>
        <dbReference type="EMBL" id="GHO94745.1"/>
    </source>
</evidence>
<dbReference type="PANTHER" id="PTHR12521">
    <property type="entry name" value="PROTEIN C6ORF130"/>
    <property type="match status" value="1"/>
</dbReference>
<dbReference type="SUPFAM" id="SSF52949">
    <property type="entry name" value="Macro domain-like"/>
    <property type="match status" value="1"/>
</dbReference>
<keyword evidence="4" id="KW-1185">Reference proteome</keyword>
<dbReference type="InterPro" id="IPR043472">
    <property type="entry name" value="Macro_dom-like"/>
</dbReference>